<evidence type="ECO:0000256" key="3">
    <source>
        <dbReference type="ARBA" id="ARBA00022989"/>
    </source>
</evidence>
<dbReference type="InParanoid" id="U5FM01"/>
<proteinExistence type="predicted"/>
<dbReference type="GO" id="GO:0016020">
    <property type="term" value="C:membrane"/>
    <property type="evidence" value="ECO:0007669"/>
    <property type="project" value="UniProtKB-SubCell"/>
</dbReference>
<evidence type="ECO:0000256" key="4">
    <source>
        <dbReference type="ARBA" id="ARBA00023136"/>
    </source>
</evidence>
<name>U5FM01_POPTR</name>
<dbReference type="HOGENOM" id="CLU_1417403_0_0_1"/>
<feature type="domain" description="Receptor ligand binding region" evidence="5">
    <location>
        <begin position="7"/>
        <end position="86"/>
    </location>
</feature>
<dbReference type="eggNOG" id="KOG1052">
    <property type="taxonomic scope" value="Eukaryota"/>
</dbReference>
<evidence type="ECO:0000256" key="1">
    <source>
        <dbReference type="ARBA" id="ARBA00004370"/>
    </source>
</evidence>
<reference evidence="6 7" key="1">
    <citation type="journal article" date="2006" name="Science">
        <title>The genome of black cottonwood, Populus trichocarpa (Torr. &amp; Gray).</title>
        <authorList>
            <person name="Tuskan G.A."/>
            <person name="Difazio S."/>
            <person name="Jansson S."/>
            <person name="Bohlmann J."/>
            <person name="Grigoriev I."/>
            <person name="Hellsten U."/>
            <person name="Putnam N."/>
            <person name="Ralph S."/>
            <person name="Rombauts S."/>
            <person name="Salamov A."/>
            <person name="Schein J."/>
            <person name="Sterck L."/>
            <person name="Aerts A."/>
            <person name="Bhalerao R.R."/>
            <person name="Bhalerao R.P."/>
            <person name="Blaudez D."/>
            <person name="Boerjan W."/>
            <person name="Brun A."/>
            <person name="Brunner A."/>
            <person name="Busov V."/>
            <person name="Campbell M."/>
            <person name="Carlson J."/>
            <person name="Chalot M."/>
            <person name="Chapman J."/>
            <person name="Chen G.L."/>
            <person name="Cooper D."/>
            <person name="Coutinho P.M."/>
            <person name="Couturier J."/>
            <person name="Covert S."/>
            <person name="Cronk Q."/>
            <person name="Cunningham R."/>
            <person name="Davis J."/>
            <person name="Degroeve S."/>
            <person name="Dejardin A."/>
            <person name="Depamphilis C."/>
            <person name="Detter J."/>
            <person name="Dirks B."/>
            <person name="Dubchak I."/>
            <person name="Duplessis S."/>
            <person name="Ehlting J."/>
            <person name="Ellis B."/>
            <person name="Gendler K."/>
            <person name="Goodstein D."/>
            <person name="Gribskov M."/>
            <person name="Grimwood J."/>
            <person name="Groover A."/>
            <person name="Gunter L."/>
            <person name="Hamberger B."/>
            <person name="Heinze B."/>
            <person name="Helariutta Y."/>
            <person name="Henrissat B."/>
            <person name="Holligan D."/>
            <person name="Holt R."/>
            <person name="Huang W."/>
            <person name="Islam-Faridi N."/>
            <person name="Jones S."/>
            <person name="Jones-Rhoades M."/>
            <person name="Jorgensen R."/>
            <person name="Joshi C."/>
            <person name="Kangasjarvi J."/>
            <person name="Karlsson J."/>
            <person name="Kelleher C."/>
            <person name="Kirkpatrick R."/>
            <person name="Kirst M."/>
            <person name="Kohler A."/>
            <person name="Kalluri U."/>
            <person name="Larimer F."/>
            <person name="Leebens-Mack J."/>
            <person name="Leple J.C."/>
            <person name="Locascio P."/>
            <person name="Lou Y."/>
            <person name="Lucas S."/>
            <person name="Martin F."/>
            <person name="Montanini B."/>
            <person name="Napoli C."/>
            <person name="Nelson D.R."/>
            <person name="Nelson C."/>
            <person name="Nieminen K."/>
            <person name="Nilsson O."/>
            <person name="Pereda V."/>
            <person name="Peter G."/>
            <person name="Philippe R."/>
            <person name="Pilate G."/>
            <person name="Poliakov A."/>
            <person name="Razumovskaya J."/>
            <person name="Richardson P."/>
            <person name="Rinaldi C."/>
            <person name="Ritland K."/>
            <person name="Rouze P."/>
            <person name="Ryaboy D."/>
            <person name="Schmutz J."/>
            <person name="Schrader J."/>
            <person name="Segerman B."/>
            <person name="Shin H."/>
            <person name="Siddiqui A."/>
            <person name="Sterky F."/>
            <person name="Terry A."/>
            <person name="Tsai C.J."/>
            <person name="Uberbacher E."/>
            <person name="Unneberg P."/>
            <person name="Vahala J."/>
            <person name="Wall K."/>
            <person name="Wessler S."/>
            <person name="Yang G."/>
            <person name="Yin T."/>
            <person name="Douglas C."/>
            <person name="Marra M."/>
            <person name="Sandberg G."/>
            <person name="Van de Peer Y."/>
            <person name="Rokhsar D."/>
        </authorList>
    </citation>
    <scope>NUCLEOTIDE SEQUENCE [LARGE SCALE GENOMIC DNA]</scope>
    <source>
        <strain evidence="7">cv. Nisqually</strain>
    </source>
</reference>
<dbReference type="InterPro" id="IPR001828">
    <property type="entry name" value="ANF_lig-bd_rcpt"/>
</dbReference>
<protein>
    <recommendedName>
        <fullName evidence="5">Receptor ligand binding region domain-containing protein</fullName>
    </recommendedName>
</protein>
<keyword evidence="3" id="KW-1133">Transmembrane helix</keyword>
<keyword evidence="4" id="KW-0472">Membrane</keyword>
<evidence type="ECO:0000313" key="7">
    <source>
        <dbReference type="Proteomes" id="UP000006729"/>
    </source>
</evidence>
<dbReference type="EMBL" id="CM009307">
    <property type="protein sequence ID" value="PNS92059.1"/>
    <property type="molecule type" value="Genomic_DNA"/>
</dbReference>
<sequence>MDFIHTNTMQGVLGVKPYVPRSNKRARRFSSSWKWKFQQDNPDNVDADMNIYGLRAYDAATAFALAIEKAGTTDFGLQKEMFLAIHQRILQLLGLLDRQLQPSAFQIVNVKGNGIRGIGFWTPRGLVNTLDITTNESTYRTSNSNPLTIIWPMKAVEDRGANEGWIQPASDSDKRSQI</sequence>
<dbReference type="InterPro" id="IPR028082">
    <property type="entry name" value="Peripla_BP_I"/>
</dbReference>
<keyword evidence="2" id="KW-0812">Transmembrane</keyword>
<evidence type="ECO:0000256" key="2">
    <source>
        <dbReference type="ARBA" id="ARBA00022692"/>
    </source>
</evidence>
<keyword evidence="7" id="KW-1185">Reference proteome</keyword>
<evidence type="ECO:0000259" key="5">
    <source>
        <dbReference type="Pfam" id="PF01094"/>
    </source>
</evidence>
<dbReference type="PANTHER" id="PTHR34836">
    <property type="entry name" value="OS06G0188250 PROTEIN"/>
    <property type="match status" value="1"/>
</dbReference>
<dbReference type="STRING" id="3694.U5FM01"/>
<dbReference type="Pfam" id="PF01094">
    <property type="entry name" value="ANF_receptor"/>
    <property type="match status" value="1"/>
</dbReference>
<dbReference type="SUPFAM" id="SSF53822">
    <property type="entry name" value="Periplasmic binding protein-like I"/>
    <property type="match status" value="1"/>
</dbReference>
<dbReference type="AlphaFoldDB" id="U5FM01"/>
<comment type="subcellular location">
    <subcellularLocation>
        <location evidence="1">Membrane</location>
    </subcellularLocation>
</comment>
<dbReference type="Proteomes" id="UP000006729">
    <property type="component" value="Chromosome 18"/>
</dbReference>
<gene>
    <name evidence="6" type="ORF">POPTR_018G012200</name>
</gene>
<dbReference type="PANTHER" id="PTHR34836:SF1">
    <property type="entry name" value="OS09G0428600 PROTEIN"/>
    <property type="match status" value="1"/>
</dbReference>
<accession>U5FM01</accession>
<organism evidence="6 7">
    <name type="scientific">Populus trichocarpa</name>
    <name type="common">Western balsam poplar</name>
    <name type="synonym">Populus balsamifera subsp. trichocarpa</name>
    <dbReference type="NCBI Taxonomy" id="3694"/>
    <lineage>
        <taxon>Eukaryota</taxon>
        <taxon>Viridiplantae</taxon>
        <taxon>Streptophyta</taxon>
        <taxon>Embryophyta</taxon>
        <taxon>Tracheophyta</taxon>
        <taxon>Spermatophyta</taxon>
        <taxon>Magnoliopsida</taxon>
        <taxon>eudicotyledons</taxon>
        <taxon>Gunneridae</taxon>
        <taxon>Pentapetalae</taxon>
        <taxon>rosids</taxon>
        <taxon>fabids</taxon>
        <taxon>Malpighiales</taxon>
        <taxon>Salicaceae</taxon>
        <taxon>Saliceae</taxon>
        <taxon>Populus</taxon>
    </lineage>
</organism>
<dbReference type="Gene3D" id="3.40.50.2300">
    <property type="match status" value="1"/>
</dbReference>
<dbReference type="InterPro" id="IPR015683">
    <property type="entry name" value="Ionotropic_Glu_rcpt"/>
</dbReference>
<evidence type="ECO:0000313" key="6">
    <source>
        <dbReference type="EMBL" id="PNS92059.1"/>
    </source>
</evidence>